<dbReference type="GO" id="GO:0016717">
    <property type="term" value="F:oxidoreductase activity, acting on paired donors, with oxidation of a pair of donors resulting in the reduction of molecular oxygen to two molecules of water"/>
    <property type="evidence" value="ECO:0007669"/>
    <property type="project" value="TreeGrafter"/>
</dbReference>
<dbReference type="InterPro" id="IPR005804">
    <property type="entry name" value="FA_desaturase_dom"/>
</dbReference>
<feature type="region of interest" description="Disordered" evidence="1">
    <location>
        <begin position="361"/>
        <end position="414"/>
    </location>
</feature>
<proteinExistence type="predicted"/>
<dbReference type="CDD" id="cd03506">
    <property type="entry name" value="Delta6-FADS-like"/>
    <property type="match status" value="1"/>
</dbReference>
<dbReference type="InterPro" id="IPR012171">
    <property type="entry name" value="Fatty_acid_desaturase"/>
</dbReference>
<feature type="domain" description="Fatty acid desaturase" evidence="2">
    <location>
        <begin position="72"/>
        <end position="338"/>
    </location>
</feature>
<name>A0A949JCN1_9ACTN</name>
<dbReference type="GO" id="GO:0016020">
    <property type="term" value="C:membrane"/>
    <property type="evidence" value="ECO:0007669"/>
    <property type="project" value="TreeGrafter"/>
</dbReference>
<keyword evidence="4" id="KW-1185">Reference proteome</keyword>
<evidence type="ECO:0000256" key="1">
    <source>
        <dbReference type="SAM" id="MobiDB-lite"/>
    </source>
</evidence>
<dbReference type="EMBL" id="JAELVF020000001">
    <property type="protein sequence ID" value="MBU7597416.1"/>
    <property type="molecule type" value="Genomic_DNA"/>
</dbReference>
<organism evidence="3 4">
    <name type="scientific">Streptomyces tardus</name>
    <dbReference type="NCBI Taxonomy" id="2780544"/>
    <lineage>
        <taxon>Bacteria</taxon>
        <taxon>Bacillati</taxon>
        <taxon>Actinomycetota</taxon>
        <taxon>Actinomycetes</taxon>
        <taxon>Kitasatosporales</taxon>
        <taxon>Streptomycetaceae</taxon>
        <taxon>Streptomyces</taxon>
    </lineage>
</organism>
<gene>
    <name evidence="3" type="ORF">JGS22_007160</name>
</gene>
<dbReference type="Pfam" id="PF00487">
    <property type="entry name" value="FA_desaturase"/>
    <property type="match status" value="1"/>
</dbReference>
<reference evidence="3" key="1">
    <citation type="submission" date="2021-06" db="EMBL/GenBank/DDBJ databases">
        <title>Sequencing of actinobacteria type strains.</title>
        <authorList>
            <person name="Nguyen G.-S."/>
            <person name="Wentzel A."/>
        </authorList>
    </citation>
    <scope>NUCLEOTIDE SEQUENCE</scope>
    <source>
        <strain evidence="3">P38-E01</strain>
    </source>
</reference>
<dbReference type="PANTHER" id="PTHR19353">
    <property type="entry name" value="FATTY ACID DESATURASE 2"/>
    <property type="match status" value="1"/>
</dbReference>
<comment type="caution">
    <text evidence="3">The sequence shown here is derived from an EMBL/GenBank/DDBJ whole genome shotgun (WGS) entry which is preliminary data.</text>
</comment>
<accession>A0A949JCN1</accession>
<feature type="compositionally biased region" description="Low complexity" evidence="1">
    <location>
        <begin position="361"/>
        <end position="388"/>
    </location>
</feature>
<dbReference type="PANTHER" id="PTHR19353:SF19">
    <property type="entry name" value="DELTA(5) FATTY ACID DESATURASE C-RELATED"/>
    <property type="match status" value="1"/>
</dbReference>
<dbReference type="GO" id="GO:0008610">
    <property type="term" value="P:lipid biosynthetic process"/>
    <property type="evidence" value="ECO:0007669"/>
    <property type="project" value="UniProtKB-ARBA"/>
</dbReference>
<dbReference type="Proteomes" id="UP000694501">
    <property type="component" value="Unassembled WGS sequence"/>
</dbReference>
<evidence type="ECO:0000313" key="4">
    <source>
        <dbReference type="Proteomes" id="UP000694501"/>
    </source>
</evidence>
<sequence length="523" mass="57596">MTALQNKEHNPVAHLTDEDVEQLGVELDAIRAEVLATRGEHDAAYIRKVIAAQRALEVASRGLLLFSGRRSAWWIGTAGLSVAKILENMEIGHNIMHGQWDWMRDPAIHSTTWEWDNASPADLWKHSHNELHHTYTNVIGRDNDLGYGIMRVDEDQKWSTFHLGQPVWNVLNAMVFEYSIAAYDLEIGRYLAGRTEKAEFRAKAKSVLHKIRRQATKDYVVHPVLSGRNARTTLTANLTANLVRNVWTHSVIMCGHFPEGVETFTKHSIEGETRGQWYLRQMLGSANISGSPALHLMTGNLSHQIEHHLFPDLPSNRYQEVAPKVRAVCEKYGLPYRTGSFPKQLGSVWKKVCRLALPPAGTSLRGSSRSSSKGRTDSAAPASAAKPATGPRTAVGSGVRRAAGISAGQRVRTPPRARNRRYGCVCGGCSDPLHGLVADDPSSPGLCRTRCVSPAHSPVAASAGPRCSCVTRCESSWVIPPGLRVWMSRCAMGSGVSLRRGRFPAARVTWRAHLWLPMTAQAG</sequence>
<evidence type="ECO:0000259" key="2">
    <source>
        <dbReference type="Pfam" id="PF00487"/>
    </source>
</evidence>
<dbReference type="AlphaFoldDB" id="A0A949JCN1"/>
<protein>
    <submittedName>
        <fullName evidence="3">Acyl-CoA desaturase</fullName>
    </submittedName>
</protein>
<evidence type="ECO:0000313" key="3">
    <source>
        <dbReference type="EMBL" id="MBU7597416.1"/>
    </source>
</evidence>